<organism evidence="2 3">
    <name type="scientific">Prorocentrum cordatum</name>
    <dbReference type="NCBI Taxonomy" id="2364126"/>
    <lineage>
        <taxon>Eukaryota</taxon>
        <taxon>Sar</taxon>
        <taxon>Alveolata</taxon>
        <taxon>Dinophyceae</taxon>
        <taxon>Prorocentrales</taxon>
        <taxon>Prorocentraceae</taxon>
        <taxon>Prorocentrum</taxon>
    </lineage>
</organism>
<keyword evidence="3" id="KW-1185">Reference proteome</keyword>
<name>A0ABN9YIR2_9DINO</name>
<evidence type="ECO:0000256" key="1">
    <source>
        <dbReference type="SAM" id="MobiDB-lite"/>
    </source>
</evidence>
<dbReference type="Proteomes" id="UP001189429">
    <property type="component" value="Unassembled WGS sequence"/>
</dbReference>
<accession>A0ABN9YIR2</accession>
<feature type="non-terminal residue" evidence="2">
    <location>
        <position position="1"/>
    </location>
</feature>
<feature type="compositionally biased region" description="Acidic residues" evidence="1">
    <location>
        <begin position="112"/>
        <end position="152"/>
    </location>
</feature>
<dbReference type="EMBL" id="CAUYUJ010022564">
    <property type="protein sequence ID" value="CAK0911346.1"/>
    <property type="molecule type" value="Genomic_DNA"/>
</dbReference>
<sequence>VTTAKKIKYRVEPEGPVNQKAFEVWFDLVKAAREVFPNGSISKLTGKEAWQRLADDNEESWKLASEKSSWVGSQNKKFRIMMRDLQRAIVKINSRSHKQHPAWVQRFVDDIKGDEDEAVDSQAEPEEPAEEPAEDDDDISEDGDIMDDDSEDGAVMKRPSAKLTYEYQYDRELK</sequence>
<evidence type="ECO:0000313" key="2">
    <source>
        <dbReference type="EMBL" id="CAK0911346.1"/>
    </source>
</evidence>
<feature type="region of interest" description="Disordered" evidence="1">
    <location>
        <begin position="109"/>
        <end position="161"/>
    </location>
</feature>
<comment type="caution">
    <text evidence="2">The sequence shown here is derived from an EMBL/GenBank/DDBJ whole genome shotgun (WGS) entry which is preliminary data.</text>
</comment>
<proteinExistence type="predicted"/>
<gene>
    <name evidence="2" type="ORF">PCOR1329_LOCUS85255</name>
</gene>
<feature type="non-terminal residue" evidence="2">
    <location>
        <position position="174"/>
    </location>
</feature>
<evidence type="ECO:0000313" key="3">
    <source>
        <dbReference type="Proteomes" id="UP001189429"/>
    </source>
</evidence>
<reference evidence="2" key="1">
    <citation type="submission" date="2023-10" db="EMBL/GenBank/DDBJ databases">
        <authorList>
            <person name="Chen Y."/>
            <person name="Shah S."/>
            <person name="Dougan E. K."/>
            <person name="Thang M."/>
            <person name="Chan C."/>
        </authorList>
    </citation>
    <scope>NUCLEOTIDE SEQUENCE [LARGE SCALE GENOMIC DNA]</scope>
</reference>
<protein>
    <submittedName>
        <fullName evidence="2">Uncharacterized protein</fullName>
    </submittedName>
</protein>